<evidence type="ECO:0000313" key="4">
    <source>
        <dbReference type="Proteomes" id="UP000467148"/>
    </source>
</evidence>
<accession>A0A7I7SYJ6</accession>
<keyword evidence="4" id="KW-1185">Reference proteome</keyword>
<dbReference type="EMBL" id="AP022596">
    <property type="protein sequence ID" value="BBY62087.1"/>
    <property type="molecule type" value="Genomic_DNA"/>
</dbReference>
<feature type="compositionally biased region" description="Polar residues" evidence="1">
    <location>
        <begin position="209"/>
        <end position="222"/>
    </location>
</feature>
<proteinExistence type="predicted"/>
<keyword evidence="2" id="KW-1133">Transmembrane helix</keyword>
<organism evidence="3 4">
    <name type="scientific">Mycolicibacterium helvum</name>
    <dbReference type="NCBI Taxonomy" id="1534349"/>
    <lineage>
        <taxon>Bacteria</taxon>
        <taxon>Bacillati</taxon>
        <taxon>Actinomycetota</taxon>
        <taxon>Actinomycetes</taxon>
        <taxon>Mycobacteriales</taxon>
        <taxon>Mycobacteriaceae</taxon>
        <taxon>Mycolicibacterium</taxon>
    </lineage>
</organism>
<evidence type="ECO:0000256" key="1">
    <source>
        <dbReference type="SAM" id="MobiDB-lite"/>
    </source>
</evidence>
<feature type="transmembrane region" description="Helical" evidence="2">
    <location>
        <begin position="22"/>
        <end position="46"/>
    </location>
</feature>
<dbReference type="AlphaFoldDB" id="A0A7I7SYJ6"/>
<sequence>MIVNLPSDVVDKLSPHETGLPISWATIIAACITVLAAFIALGGIWWQIRAAAKDSRSNRVADAKLARQSQLAERMAEALGIVRSLEDLLGSNTRNPLDKWGVADQHAFNELTQRSRTLTNILLVLGADESCAALHRFTYLSNIIAKDHARGSGGAVADSLDGKSYLELRDDLHSAFKSDLLILGESPAENTTGRGRSRRAAAQGRGTTPETPTEDGQATTDMTAMPGRTGRGEP</sequence>
<keyword evidence="2" id="KW-0472">Membrane</keyword>
<feature type="region of interest" description="Disordered" evidence="1">
    <location>
        <begin position="186"/>
        <end position="234"/>
    </location>
</feature>
<dbReference type="KEGG" id="mhev:MHEL_03300"/>
<protein>
    <submittedName>
        <fullName evidence="3">Uncharacterized protein</fullName>
    </submittedName>
</protein>
<reference evidence="3 4" key="1">
    <citation type="journal article" date="2019" name="Emerg. Microbes Infect.">
        <title>Comprehensive subspecies identification of 175 nontuberculous mycobacteria species based on 7547 genomic profiles.</title>
        <authorList>
            <person name="Matsumoto Y."/>
            <person name="Kinjo T."/>
            <person name="Motooka D."/>
            <person name="Nabeya D."/>
            <person name="Jung N."/>
            <person name="Uechi K."/>
            <person name="Horii T."/>
            <person name="Iida T."/>
            <person name="Fujita J."/>
            <person name="Nakamura S."/>
        </authorList>
    </citation>
    <scope>NUCLEOTIDE SEQUENCE [LARGE SCALE GENOMIC DNA]</scope>
    <source>
        <strain evidence="3 4">JCM 30396</strain>
    </source>
</reference>
<name>A0A7I7SYJ6_9MYCO</name>
<evidence type="ECO:0000256" key="2">
    <source>
        <dbReference type="SAM" id="Phobius"/>
    </source>
</evidence>
<dbReference type="Proteomes" id="UP000467148">
    <property type="component" value="Chromosome"/>
</dbReference>
<evidence type="ECO:0000313" key="3">
    <source>
        <dbReference type="EMBL" id="BBY62087.1"/>
    </source>
</evidence>
<gene>
    <name evidence="3" type="ORF">MHEL_03300</name>
</gene>
<keyword evidence="2" id="KW-0812">Transmembrane</keyword>